<keyword evidence="8" id="KW-1185">Reference proteome</keyword>
<dbReference type="Gene3D" id="3.30.1520.10">
    <property type="entry name" value="Phox-like domain"/>
    <property type="match status" value="1"/>
</dbReference>
<evidence type="ECO:0000259" key="5">
    <source>
        <dbReference type="PROSITE" id="PS50195"/>
    </source>
</evidence>
<dbReference type="InterPro" id="IPR013937">
    <property type="entry name" value="Sorting_nexin_C"/>
</dbReference>
<feature type="compositionally biased region" description="Polar residues" evidence="3">
    <location>
        <begin position="363"/>
        <end position="381"/>
    </location>
</feature>
<gene>
    <name evidence="7" type="ORF">HRI_001472000</name>
</gene>
<dbReference type="PROSITE" id="PS51207">
    <property type="entry name" value="PXA"/>
    <property type="match status" value="1"/>
</dbReference>
<feature type="transmembrane region" description="Helical" evidence="4">
    <location>
        <begin position="21"/>
        <end position="37"/>
    </location>
</feature>
<feature type="compositionally biased region" description="Basic and acidic residues" evidence="3">
    <location>
        <begin position="870"/>
        <end position="885"/>
    </location>
</feature>
<dbReference type="AlphaFoldDB" id="A0A9W7HJK3"/>
<keyword evidence="4" id="KW-1133">Transmembrane helix</keyword>
<evidence type="ECO:0000313" key="7">
    <source>
        <dbReference type="EMBL" id="GMI78027.1"/>
    </source>
</evidence>
<feature type="region of interest" description="Disordered" evidence="3">
    <location>
        <begin position="1013"/>
        <end position="1044"/>
    </location>
</feature>
<proteinExistence type="predicted"/>
<dbReference type="GO" id="GO:0005768">
    <property type="term" value="C:endosome"/>
    <property type="evidence" value="ECO:0007669"/>
    <property type="project" value="UniProtKB-ARBA"/>
</dbReference>
<dbReference type="Pfam" id="PF02194">
    <property type="entry name" value="PXA"/>
    <property type="match status" value="1"/>
</dbReference>
<feature type="region of interest" description="Disordered" evidence="3">
    <location>
        <begin position="573"/>
        <end position="600"/>
    </location>
</feature>
<dbReference type="PANTHER" id="PTHR22999">
    <property type="entry name" value="PX SERINE/THREONINE KINASE PXK"/>
    <property type="match status" value="1"/>
</dbReference>
<feature type="region of interest" description="Disordered" evidence="3">
    <location>
        <begin position="460"/>
        <end position="479"/>
    </location>
</feature>
<keyword evidence="2" id="KW-0963">Cytoplasm</keyword>
<dbReference type="InterPro" id="IPR003114">
    <property type="entry name" value="Phox_assoc"/>
</dbReference>
<feature type="compositionally biased region" description="Basic residues" evidence="3">
    <location>
        <begin position="573"/>
        <end position="594"/>
    </location>
</feature>
<protein>
    <submittedName>
        <fullName evidence="7">SORTING NEXIN 3</fullName>
    </submittedName>
</protein>
<feature type="compositionally biased region" description="Basic and acidic residues" evidence="3">
    <location>
        <begin position="427"/>
        <end position="437"/>
    </location>
</feature>
<dbReference type="InterPro" id="IPR051837">
    <property type="entry name" value="SortingNexin/PXDomain-PKLike"/>
</dbReference>
<comment type="subcellular location">
    <subcellularLocation>
        <location evidence="1">Cytoplasm</location>
    </subcellularLocation>
</comment>
<sequence length="1133" mass="127247">MNRPKQKQVTITDLVEEAKKRIVILAICVVGLSYLMSLTSSSVLVNLPAAASLIILLRYFLLDYEMRRKADAYNSKPASTNASTPKQPPECPKVVEHCDWRIKVNSPVVENAIDQFTRHLISEWVTDLWYSRLTTDKEGPEELVQIINGVLGELSDRFRNINLINLLTRDLINLLCSHLELFRISKGKIENHQSEPLTIEYRDAEIRRVLAAENKLHPALFSIEAEHKVLQHLMNGLISFTFRPEDLQCSFFRYIVRELLACAVIRPVINLVSPRFINERIESAVISRTKAKGELNAAQDASKYKPNGSSKISSDQFSKLLDPSVTGVELVQLKTDQSGDAGDTTATDNLNGTQLSKDPLLSMDTQSSRSWSSVPLNSQTGAERGVEHRSGGEWGDMLDLISRRKTEALAPENFENMWTKGRNYKKDGEKRSVEQVPHHSSAGNPAAVDHAKAISKTREKYPTKLNSSESHVAQPALTDQRKIEKSFPHEVRNVPYCSSVVSSQEDDHNLVDLEEVESESSDSFTSGEEETRNVMGLDSTGNKVWDGRSNRNLTVSHIHHPLENPEGHIVKKAGGRHAQYRRLTRTPSGRKRSRSTSQKLPVWQEVERTSFLSGDGQDILNSLNGNGKAEYSSDDSETEFFSRSHSGATASSLSVSESHSLTANSLQNLLVGGSFFKLRCEVLGANIVKSGSRTFAVYSISVTDVINNNSSWSIKRRFRHFEELHQRLKSFPEYKLHLPPKHFLSTGLDIHVIRERCKLLDEYLKKLLQLPTISGSIEVWDFLSVDSQTYVFSSSFSIVETLSVGLDDNPSEKGKKASNVMGPMMGPLTSRRQRLDTESIEPSLQIKPNLATDGLRNSKNVSNSPSKVATEARCKSSEDTDSGSDARVRNISLVRNSKENVKGRENEIMEDASELLLDSAMYPTLPTEWVPPNLTAPILDLVDVIFQLQDGGWIRRKAFWVAKQILQLGMGDAFDDWLIEKIQRLRKGSVVASGIKRVEQILWPDGIFITKHPKRQRPPPPSSPSQASQHPQSPETSPLSSDEQQQLEAERRAKFVYELMIDKAPAAVVGIVGQKEYEQCAKDLYFFIQSSVCLKLLAYDIIELLLLSAFPEMDYVFKQLHEEKHRFGEYKAN</sequence>
<dbReference type="Pfam" id="PF00787">
    <property type="entry name" value="PX"/>
    <property type="match status" value="1"/>
</dbReference>
<feature type="domain" description="PXA" evidence="6">
    <location>
        <begin position="106"/>
        <end position="286"/>
    </location>
</feature>
<feature type="region of interest" description="Disordered" evidence="3">
    <location>
        <begin position="514"/>
        <end position="548"/>
    </location>
</feature>
<feature type="domain" description="PX" evidence="5">
    <location>
        <begin position="676"/>
        <end position="790"/>
    </location>
</feature>
<evidence type="ECO:0000256" key="3">
    <source>
        <dbReference type="SAM" id="MobiDB-lite"/>
    </source>
</evidence>
<dbReference type="SMART" id="SM00313">
    <property type="entry name" value="PXA"/>
    <property type="match status" value="1"/>
</dbReference>
<dbReference type="PANTHER" id="PTHR22999:SF28">
    <property type="entry name" value="PHOX (PX) DOMAIN-CONTAINING PROTEIN"/>
    <property type="match status" value="1"/>
</dbReference>
<feature type="compositionally biased region" description="Polar residues" evidence="3">
    <location>
        <begin position="336"/>
        <end position="356"/>
    </location>
</feature>
<feature type="compositionally biased region" description="Polar residues" evidence="3">
    <location>
        <begin position="307"/>
        <end position="316"/>
    </location>
</feature>
<dbReference type="GO" id="GO:0016020">
    <property type="term" value="C:membrane"/>
    <property type="evidence" value="ECO:0007669"/>
    <property type="project" value="UniProtKB-ARBA"/>
</dbReference>
<accession>A0A9W7HJK3</accession>
<dbReference type="PROSITE" id="PS50195">
    <property type="entry name" value="PX"/>
    <property type="match status" value="1"/>
</dbReference>
<evidence type="ECO:0000256" key="4">
    <source>
        <dbReference type="SAM" id="Phobius"/>
    </source>
</evidence>
<dbReference type="InterPro" id="IPR001683">
    <property type="entry name" value="PX_dom"/>
</dbReference>
<dbReference type="Proteomes" id="UP001165190">
    <property type="component" value="Unassembled WGS sequence"/>
</dbReference>
<comment type="caution">
    <text evidence="7">The sequence shown here is derived from an EMBL/GenBank/DDBJ whole genome shotgun (WGS) entry which is preliminary data.</text>
</comment>
<feature type="region of interest" description="Disordered" evidence="3">
    <location>
        <begin position="296"/>
        <end position="316"/>
    </location>
</feature>
<keyword evidence="4" id="KW-0472">Membrane</keyword>
<evidence type="ECO:0000313" key="8">
    <source>
        <dbReference type="Proteomes" id="UP001165190"/>
    </source>
</evidence>
<dbReference type="SMART" id="SM00312">
    <property type="entry name" value="PX"/>
    <property type="match status" value="1"/>
</dbReference>
<feature type="compositionally biased region" description="Low complexity" evidence="3">
    <location>
        <begin position="1024"/>
        <end position="1034"/>
    </location>
</feature>
<feature type="compositionally biased region" description="Low complexity" evidence="3">
    <location>
        <begin position="857"/>
        <end position="868"/>
    </location>
</feature>
<dbReference type="Pfam" id="PF08628">
    <property type="entry name" value="Nexin_C"/>
    <property type="match status" value="1"/>
</dbReference>
<feature type="region of interest" description="Disordered" evidence="3">
    <location>
        <begin position="336"/>
        <end position="391"/>
    </location>
</feature>
<name>A0A9W7HJK3_HIBTR</name>
<organism evidence="7 8">
    <name type="scientific">Hibiscus trionum</name>
    <name type="common">Flower of an hour</name>
    <dbReference type="NCBI Taxonomy" id="183268"/>
    <lineage>
        <taxon>Eukaryota</taxon>
        <taxon>Viridiplantae</taxon>
        <taxon>Streptophyta</taxon>
        <taxon>Embryophyta</taxon>
        <taxon>Tracheophyta</taxon>
        <taxon>Spermatophyta</taxon>
        <taxon>Magnoliopsida</taxon>
        <taxon>eudicotyledons</taxon>
        <taxon>Gunneridae</taxon>
        <taxon>Pentapetalae</taxon>
        <taxon>rosids</taxon>
        <taxon>malvids</taxon>
        <taxon>Malvales</taxon>
        <taxon>Malvaceae</taxon>
        <taxon>Malvoideae</taxon>
        <taxon>Hibiscus</taxon>
    </lineage>
</organism>
<evidence type="ECO:0000259" key="6">
    <source>
        <dbReference type="PROSITE" id="PS51207"/>
    </source>
</evidence>
<feature type="region of interest" description="Disordered" evidence="3">
    <location>
        <begin position="427"/>
        <end position="450"/>
    </location>
</feature>
<keyword evidence="4" id="KW-0812">Transmembrane</keyword>
<feature type="region of interest" description="Disordered" evidence="3">
    <location>
        <begin position="809"/>
        <end position="885"/>
    </location>
</feature>
<evidence type="ECO:0000256" key="2">
    <source>
        <dbReference type="ARBA" id="ARBA00022490"/>
    </source>
</evidence>
<dbReference type="OrthoDB" id="120967at2759"/>
<dbReference type="SUPFAM" id="SSF64268">
    <property type="entry name" value="PX domain"/>
    <property type="match status" value="1"/>
</dbReference>
<feature type="compositionally biased region" description="Polar residues" evidence="3">
    <location>
        <begin position="1035"/>
        <end position="1044"/>
    </location>
</feature>
<dbReference type="EMBL" id="BSYR01000014">
    <property type="protein sequence ID" value="GMI78027.1"/>
    <property type="molecule type" value="Genomic_DNA"/>
</dbReference>
<dbReference type="InterPro" id="IPR036871">
    <property type="entry name" value="PX_dom_sf"/>
</dbReference>
<reference evidence="7" key="1">
    <citation type="submission" date="2023-05" db="EMBL/GenBank/DDBJ databases">
        <title>Genome and transcriptome analyses reveal genes involved in the formation of fine ridges on petal epidermal cells in Hibiscus trionum.</title>
        <authorList>
            <person name="Koshimizu S."/>
            <person name="Masuda S."/>
            <person name="Ishii T."/>
            <person name="Shirasu K."/>
            <person name="Hoshino A."/>
            <person name="Arita M."/>
        </authorList>
    </citation>
    <scope>NUCLEOTIDE SEQUENCE</scope>
    <source>
        <strain evidence="7">Hamamatsu line</strain>
    </source>
</reference>
<evidence type="ECO:0000256" key="1">
    <source>
        <dbReference type="ARBA" id="ARBA00004496"/>
    </source>
</evidence>
<dbReference type="GO" id="GO:0035091">
    <property type="term" value="F:phosphatidylinositol binding"/>
    <property type="evidence" value="ECO:0007669"/>
    <property type="project" value="InterPro"/>
</dbReference>